<comment type="caution">
    <text evidence="2">The sequence shown here is derived from an EMBL/GenBank/DDBJ whole genome shotgun (WGS) entry which is preliminary data.</text>
</comment>
<proteinExistence type="predicted"/>
<organism evidence="2 3">
    <name type="scientific">Moniliophthora roreri</name>
    <name type="common">Frosty pod rot fungus</name>
    <name type="synonym">Monilia roreri</name>
    <dbReference type="NCBI Taxonomy" id="221103"/>
    <lineage>
        <taxon>Eukaryota</taxon>
        <taxon>Fungi</taxon>
        <taxon>Dikarya</taxon>
        <taxon>Basidiomycota</taxon>
        <taxon>Agaricomycotina</taxon>
        <taxon>Agaricomycetes</taxon>
        <taxon>Agaricomycetidae</taxon>
        <taxon>Agaricales</taxon>
        <taxon>Marasmiineae</taxon>
        <taxon>Marasmiaceae</taxon>
        <taxon>Moniliophthora</taxon>
    </lineage>
</organism>
<feature type="compositionally biased region" description="Basic and acidic residues" evidence="1">
    <location>
        <begin position="88"/>
        <end position="119"/>
    </location>
</feature>
<evidence type="ECO:0000313" key="3">
    <source>
        <dbReference type="Proteomes" id="UP000054988"/>
    </source>
</evidence>
<gene>
    <name evidence="2" type="ORF">WG66_19321</name>
</gene>
<accession>A0A0W0EVM5</accession>
<dbReference type="AlphaFoldDB" id="A0A0W0EVM5"/>
<name>A0A0W0EVM5_MONRR</name>
<reference evidence="2 3" key="1">
    <citation type="submission" date="2015-12" db="EMBL/GenBank/DDBJ databases">
        <title>Draft genome sequence of Moniliophthora roreri, the causal agent of frosty pod rot of cacao.</title>
        <authorList>
            <person name="Aime M.C."/>
            <person name="Diaz-Valderrama J.R."/>
            <person name="Kijpornyongpan T."/>
            <person name="Phillips-Mora W."/>
        </authorList>
    </citation>
    <scope>NUCLEOTIDE SEQUENCE [LARGE SCALE GENOMIC DNA]</scope>
    <source>
        <strain evidence="2 3">MCA 2952</strain>
    </source>
</reference>
<protein>
    <submittedName>
        <fullName evidence="2">Uncharacterized protein</fullName>
    </submittedName>
</protein>
<feature type="compositionally biased region" description="Polar residues" evidence="1">
    <location>
        <begin position="126"/>
        <end position="157"/>
    </location>
</feature>
<dbReference type="Proteomes" id="UP000054988">
    <property type="component" value="Unassembled WGS sequence"/>
</dbReference>
<feature type="compositionally biased region" description="Polar residues" evidence="1">
    <location>
        <begin position="54"/>
        <end position="64"/>
    </location>
</feature>
<evidence type="ECO:0000256" key="1">
    <source>
        <dbReference type="SAM" id="MobiDB-lite"/>
    </source>
</evidence>
<sequence>MSTYNERTVAVTKEHPPENNINADLRRMRLEAREKRRKLAEVGTDSTNKHADSTHASGTINNFSDAKFSGDNISDGDMSNGVNNVHRYSGENGDKNEPTKENNKYSDESETTDSRRETGMSRPGGTHNNFSNTTFSGRNLGKGNTYNGVNNSSKASG</sequence>
<dbReference type="EMBL" id="LATX01002503">
    <property type="protein sequence ID" value="KTB28118.1"/>
    <property type="molecule type" value="Genomic_DNA"/>
</dbReference>
<feature type="compositionally biased region" description="Basic and acidic residues" evidence="1">
    <location>
        <begin position="24"/>
        <end position="34"/>
    </location>
</feature>
<evidence type="ECO:0000313" key="2">
    <source>
        <dbReference type="EMBL" id="KTB28118.1"/>
    </source>
</evidence>
<feature type="region of interest" description="Disordered" evidence="1">
    <location>
        <begin position="1"/>
        <end position="157"/>
    </location>
</feature>